<evidence type="ECO:0000313" key="1">
    <source>
        <dbReference type="EMBL" id="PHX56164.1"/>
    </source>
</evidence>
<evidence type="ECO:0000313" key="2">
    <source>
        <dbReference type="Proteomes" id="UP000226442"/>
    </source>
</evidence>
<organism evidence="1 2">
    <name type="scientific">Tychonema bourrellyi FEM_GT703</name>
    <dbReference type="NCBI Taxonomy" id="2040638"/>
    <lineage>
        <taxon>Bacteria</taxon>
        <taxon>Bacillati</taxon>
        <taxon>Cyanobacteriota</taxon>
        <taxon>Cyanophyceae</taxon>
        <taxon>Oscillatoriophycideae</taxon>
        <taxon>Oscillatoriales</taxon>
        <taxon>Microcoleaceae</taxon>
        <taxon>Tychonema</taxon>
    </lineage>
</organism>
<dbReference type="Proteomes" id="UP000226442">
    <property type="component" value="Unassembled WGS sequence"/>
</dbReference>
<reference evidence="1" key="1">
    <citation type="submission" date="2017-10" db="EMBL/GenBank/DDBJ databases">
        <title>Draft genome sequence of the planktic cyanobacteria Tychonema bourrellyi isolated from alpine lentic freshwater.</title>
        <authorList>
            <person name="Tett A."/>
            <person name="Armanini F."/>
            <person name="Asnicar F."/>
            <person name="Boscaini A."/>
            <person name="Pasolli E."/>
            <person name="Zolfo M."/>
            <person name="Donati C."/>
            <person name="Salmaso N."/>
            <person name="Segata N."/>
        </authorList>
    </citation>
    <scope>NUCLEOTIDE SEQUENCE</scope>
    <source>
        <strain evidence="1">FEM_GT703</strain>
    </source>
</reference>
<dbReference type="SUPFAM" id="SSF47794">
    <property type="entry name" value="Rad51 N-terminal domain-like"/>
    <property type="match status" value="1"/>
</dbReference>
<keyword evidence="2" id="KW-1185">Reference proteome</keyword>
<protein>
    <submittedName>
        <fullName evidence="1">Uncharacterized protein</fullName>
    </submittedName>
</protein>
<dbReference type="Gene3D" id="3.40.50.300">
    <property type="entry name" value="P-loop containing nucleotide triphosphate hydrolases"/>
    <property type="match status" value="1"/>
</dbReference>
<dbReference type="SUPFAM" id="SSF52540">
    <property type="entry name" value="P-loop containing nucleoside triphosphate hydrolases"/>
    <property type="match status" value="1"/>
</dbReference>
<comment type="caution">
    <text evidence="1">The sequence shown here is derived from an EMBL/GenBank/DDBJ whole genome shotgun (WGS) entry which is preliminary data.</text>
</comment>
<dbReference type="OrthoDB" id="7788065at2"/>
<name>A0A2G4F314_9CYAN</name>
<dbReference type="GO" id="GO:0000166">
    <property type="term" value="F:nucleotide binding"/>
    <property type="evidence" value="ECO:0007669"/>
    <property type="project" value="InterPro"/>
</dbReference>
<dbReference type="AlphaFoldDB" id="A0A2G4F314"/>
<accession>A0A2G4F314</accession>
<dbReference type="RefSeq" id="WP_096829394.1">
    <property type="nucleotide sequence ID" value="NZ_NXIB02000029.1"/>
</dbReference>
<dbReference type="InterPro" id="IPR010995">
    <property type="entry name" value="DNA_repair_Rad51/TF_NusA_a-hlx"/>
</dbReference>
<proteinExistence type="predicted"/>
<sequence length="501" mass="56714">MVNLISENPSLILAAEDCPAEDFEQLHYFSKQEQRFISNLIAHGPVLLKGARGSGKSALMIEASRRMYPANPLSSAFGIYISLRHLELLRSEGEKYERMLCQLIIDAVNQTIIKTADIFEFYPLPNITSLQRELSSLSIASRKRIVILFDDAAHIGREAPLHEFFDIFRTLSSSIISCKAAIYPGVTKFGTRFDVYNDATVIDVSRNDELEGYNANFTEIIKKRSFMGIPQESFSGELNVENVAGFMGRAVLGNMRGFIFAWNHLSKNCKDGKKISYANLTKTLIDIASNYYWPLIEELKPKLGIYAPMIEPATDIAELIFREAGEDNKQDVLILREIAQRLSKPLEILEYTGFISIRDVSRAMKSRGRGTRYSLNLCTLLEKIRGARVTREIYSRWLNESNERNESLELHKTSELFKMQLPELLKDGEMLIFKEDIGKLKKSNAYPYGLTQDKIDILKAADYDTVSALAEASDKSLLALNDIGEATLKRIRSTIAQAIWM</sequence>
<gene>
    <name evidence="1" type="ORF">CP500_006885</name>
</gene>
<dbReference type="Gene3D" id="1.10.150.20">
    <property type="entry name" value="5' to 3' exonuclease, C-terminal subdomain"/>
    <property type="match status" value="1"/>
</dbReference>
<dbReference type="EMBL" id="NXIB02000029">
    <property type="protein sequence ID" value="PHX56164.1"/>
    <property type="molecule type" value="Genomic_DNA"/>
</dbReference>
<dbReference type="InterPro" id="IPR027417">
    <property type="entry name" value="P-loop_NTPase"/>
</dbReference>